<feature type="compositionally biased region" description="Acidic residues" evidence="2">
    <location>
        <begin position="265"/>
        <end position="291"/>
    </location>
</feature>
<dbReference type="Proteomes" id="UP000794436">
    <property type="component" value="Unassembled WGS sequence"/>
</dbReference>
<reference evidence="3" key="1">
    <citation type="submission" date="2019-03" db="EMBL/GenBank/DDBJ databases">
        <title>Long read genome sequence of the mycoparasitic Pythium oligandrum ATCC 38472 isolated from sugarbeet rhizosphere.</title>
        <authorList>
            <person name="Gaulin E."/>
        </authorList>
    </citation>
    <scope>NUCLEOTIDE SEQUENCE</scope>
    <source>
        <strain evidence="3">ATCC 38472_TT</strain>
    </source>
</reference>
<dbReference type="Pfam" id="PF13432">
    <property type="entry name" value="TPR_16"/>
    <property type="match status" value="2"/>
</dbReference>
<dbReference type="PANTHER" id="PTHR44809:SF1">
    <property type="entry name" value="PROTEIN O-MANNOSYL-TRANSFERASE TMTC1"/>
    <property type="match status" value="1"/>
</dbReference>
<sequence>MSKGKRKAATTEHDAMDDAELKKHKTEEDSDDEDVDLATLDFEDALQVGLAFQQFQSYESAIAAFETAVRHQPAHYGALSRLADCYAEIEDFEKALPVYSRASACPEADAALWLSLGMTQSAVEKNEDAMKSYDRARALAVDEIKKGGSVNDVADCQRTYGMALAAMANSLGMEQDDLAGAVALYRDAVTTFPDSANLHYNIASMQLANEDKSGAIASLKRAIECDGDVVDFYEELVTLLSDEKEIAEYTKQLEEVRKRHVDTHVDDEETKEGDDEEEDDDDEDEDEEEDE</sequence>
<dbReference type="SUPFAM" id="SSF48452">
    <property type="entry name" value="TPR-like"/>
    <property type="match status" value="1"/>
</dbReference>
<dbReference type="Gene3D" id="1.25.40.10">
    <property type="entry name" value="Tetratricopeptide repeat domain"/>
    <property type="match status" value="2"/>
</dbReference>
<proteinExistence type="predicted"/>
<keyword evidence="4" id="KW-1185">Reference proteome</keyword>
<dbReference type="SMART" id="SM00028">
    <property type="entry name" value="TPR"/>
    <property type="match status" value="4"/>
</dbReference>
<feature type="compositionally biased region" description="Basic and acidic residues" evidence="2">
    <location>
        <begin position="9"/>
        <end position="27"/>
    </location>
</feature>
<dbReference type="InterPro" id="IPR011990">
    <property type="entry name" value="TPR-like_helical_dom_sf"/>
</dbReference>
<name>A0A8K1FHT0_PYTOL</name>
<organism evidence="3 4">
    <name type="scientific">Pythium oligandrum</name>
    <name type="common">Mycoparasitic fungus</name>
    <dbReference type="NCBI Taxonomy" id="41045"/>
    <lineage>
        <taxon>Eukaryota</taxon>
        <taxon>Sar</taxon>
        <taxon>Stramenopiles</taxon>
        <taxon>Oomycota</taxon>
        <taxon>Peronosporomycetes</taxon>
        <taxon>Pythiales</taxon>
        <taxon>Pythiaceae</taxon>
        <taxon>Pythium</taxon>
    </lineage>
</organism>
<gene>
    <name evidence="3" type="ORF">Poli38472_012525</name>
</gene>
<dbReference type="PROSITE" id="PS50005">
    <property type="entry name" value="TPR"/>
    <property type="match status" value="1"/>
</dbReference>
<keyword evidence="1" id="KW-0802">TPR repeat</keyword>
<evidence type="ECO:0000313" key="3">
    <source>
        <dbReference type="EMBL" id="TMW61334.1"/>
    </source>
</evidence>
<accession>A0A8K1FHT0</accession>
<dbReference type="InterPro" id="IPR019734">
    <property type="entry name" value="TPR_rpt"/>
</dbReference>
<comment type="caution">
    <text evidence="3">The sequence shown here is derived from an EMBL/GenBank/DDBJ whole genome shotgun (WGS) entry which is preliminary data.</text>
</comment>
<evidence type="ECO:0000313" key="4">
    <source>
        <dbReference type="Proteomes" id="UP000794436"/>
    </source>
</evidence>
<feature type="repeat" description="TPR" evidence="1">
    <location>
        <begin position="42"/>
        <end position="75"/>
    </location>
</feature>
<feature type="region of interest" description="Disordered" evidence="2">
    <location>
        <begin position="1"/>
        <end position="33"/>
    </location>
</feature>
<feature type="region of interest" description="Disordered" evidence="2">
    <location>
        <begin position="255"/>
        <end position="291"/>
    </location>
</feature>
<dbReference type="AlphaFoldDB" id="A0A8K1FHT0"/>
<evidence type="ECO:0000256" key="2">
    <source>
        <dbReference type="SAM" id="MobiDB-lite"/>
    </source>
</evidence>
<dbReference type="EMBL" id="SPLM01000076">
    <property type="protein sequence ID" value="TMW61334.1"/>
    <property type="molecule type" value="Genomic_DNA"/>
</dbReference>
<dbReference type="InterPro" id="IPR052943">
    <property type="entry name" value="TMTC_O-mannosyl-trnsfr"/>
</dbReference>
<dbReference type="PANTHER" id="PTHR44809">
    <property type="match status" value="1"/>
</dbReference>
<protein>
    <submittedName>
        <fullName evidence="3">Uncharacterized protein</fullName>
    </submittedName>
</protein>
<dbReference type="OrthoDB" id="29013at2759"/>
<evidence type="ECO:0000256" key="1">
    <source>
        <dbReference type="PROSITE-ProRule" id="PRU00339"/>
    </source>
</evidence>